<protein>
    <submittedName>
        <fullName evidence="2">UPAR/Ly6 domain-containing protein</fullName>
    </submittedName>
</protein>
<organism evidence="1 2">
    <name type="scientific">Panagrolaimus sp. PS1159</name>
    <dbReference type="NCBI Taxonomy" id="55785"/>
    <lineage>
        <taxon>Eukaryota</taxon>
        <taxon>Metazoa</taxon>
        <taxon>Ecdysozoa</taxon>
        <taxon>Nematoda</taxon>
        <taxon>Chromadorea</taxon>
        <taxon>Rhabditida</taxon>
        <taxon>Tylenchina</taxon>
        <taxon>Panagrolaimomorpha</taxon>
        <taxon>Panagrolaimoidea</taxon>
        <taxon>Panagrolaimidae</taxon>
        <taxon>Panagrolaimus</taxon>
    </lineage>
</organism>
<sequence>MHFFAAFLLLSLGTIVSSKITCYRGMNIIMPGNANFNQSMASIGCNNANYCVRSFGKFFGKDGYFSTCGNDETCKSYPNCTTVTGGSNDYVTNYTSCCCNTTLCNDLSFTGGIVQTKDTTASAEIIGTSIVFFCLIPMLSYFLVI</sequence>
<accession>A0AC35FWH3</accession>
<name>A0AC35FWH3_9BILA</name>
<dbReference type="WBParaSite" id="PS1159_v2.g21620.t1">
    <property type="protein sequence ID" value="PS1159_v2.g21620.t1"/>
    <property type="gene ID" value="PS1159_v2.g21620"/>
</dbReference>
<dbReference type="Proteomes" id="UP000887580">
    <property type="component" value="Unplaced"/>
</dbReference>
<reference evidence="2" key="1">
    <citation type="submission" date="2022-11" db="UniProtKB">
        <authorList>
            <consortium name="WormBaseParasite"/>
        </authorList>
    </citation>
    <scope>IDENTIFICATION</scope>
</reference>
<evidence type="ECO:0000313" key="2">
    <source>
        <dbReference type="WBParaSite" id="PS1159_v2.g21620.t1"/>
    </source>
</evidence>
<proteinExistence type="predicted"/>
<evidence type="ECO:0000313" key="1">
    <source>
        <dbReference type="Proteomes" id="UP000887580"/>
    </source>
</evidence>